<dbReference type="Proteomes" id="UP000662572">
    <property type="component" value="Unassembled WGS sequence"/>
</dbReference>
<evidence type="ECO:0000256" key="4">
    <source>
        <dbReference type="ARBA" id="ARBA00023136"/>
    </source>
</evidence>
<keyword evidence="7" id="KW-1185">Reference proteome</keyword>
<dbReference type="RefSeq" id="WP_189485023.1">
    <property type="nucleotide sequence ID" value="NZ_BMZB01000001.1"/>
</dbReference>
<feature type="transmembrane region" description="Helical" evidence="5">
    <location>
        <begin position="33"/>
        <end position="51"/>
    </location>
</feature>
<comment type="caution">
    <text evidence="5">Lacks conserved residue(s) required for the propagation of feature annotation.</text>
</comment>
<name>A0A918PY06_9CAUL</name>
<comment type="similarity">
    <text evidence="5">Belongs to the UPF0391 family.</text>
</comment>
<evidence type="ECO:0000256" key="1">
    <source>
        <dbReference type="ARBA" id="ARBA00022475"/>
    </source>
</evidence>
<accession>A0A918PY06</accession>
<dbReference type="GO" id="GO:0005886">
    <property type="term" value="C:plasma membrane"/>
    <property type="evidence" value="ECO:0007669"/>
    <property type="project" value="UniProtKB-UniRule"/>
</dbReference>
<evidence type="ECO:0000313" key="7">
    <source>
        <dbReference type="Proteomes" id="UP000662572"/>
    </source>
</evidence>
<evidence type="ECO:0000313" key="6">
    <source>
        <dbReference type="EMBL" id="GGZ24836.1"/>
    </source>
</evidence>
<keyword evidence="4 5" id="KW-0472">Membrane</keyword>
<keyword evidence="1 5" id="KW-1003">Cell membrane</keyword>
<reference evidence="6" key="2">
    <citation type="submission" date="2020-09" db="EMBL/GenBank/DDBJ databases">
        <authorList>
            <person name="Sun Q."/>
            <person name="Kim S."/>
        </authorList>
    </citation>
    <scope>NUCLEOTIDE SEQUENCE</scope>
    <source>
        <strain evidence="6">KCTC 32296</strain>
    </source>
</reference>
<dbReference type="InterPro" id="IPR009760">
    <property type="entry name" value="DUF1328"/>
</dbReference>
<feature type="transmembrane region" description="Helical" evidence="5">
    <location>
        <begin position="6"/>
        <end position="26"/>
    </location>
</feature>
<evidence type="ECO:0000256" key="5">
    <source>
        <dbReference type="HAMAP-Rule" id="MF_01361"/>
    </source>
</evidence>
<evidence type="ECO:0000256" key="2">
    <source>
        <dbReference type="ARBA" id="ARBA00022692"/>
    </source>
</evidence>
<dbReference type="HAMAP" id="MF_01361">
    <property type="entry name" value="UPF0391"/>
    <property type="match status" value="1"/>
</dbReference>
<comment type="caution">
    <text evidence="6">The sequence shown here is derived from an EMBL/GenBank/DDBJ whole genome shotgun (WGS) entry which is preliminary data.</text>
</comment>
<proteinExistence type="inferred from homology"/>
<dbReference type="Pfam" id="PF07043">
    <property type="entry name" value="DUF1328"/>
    <property type="match status" value="1"/>
</dbReference>
<dbReference type="NCBIfam" id="NF010229">
    <property type="entry name" value="PRK13682.1-4"/>
    <property type="match status" value="1"/>
</dbReference>
<protein>
    <recommendedName>
        <fullName evidence="5">UPF0391 membrane protein GCM10011273_07630</fullName>
    </recommendedName>
</protein>
<keyword evidence="3 5" id="KW-1133">Transmembrane helix</keyword>
<reference evidence="6" key="1">
    <citation type="journal article" date="2014" name="Int. J. Syst. Evol. Microbiol.">
        <title>Complete genome sequence of Corynebacterium casei LMG S-19264T (=DSM 44701T), isolated from a smear-ripened cheese.</title>
        <authorList>
            <consortium name="US DOE Joint Genome Institute (JGI-PGF)"/>
            <person name="Walter F."/>
            <person name="Albersmeier A."/>
            <person name="Kalinowski J."/>
            <person name="Ruckert C."/>
        </authorList>
    </citation>
    <scope>NUCLEOTIDE SEQUENCE</scope>
    <source>
        <strain evidence="6">KCTC 32296</strain>
    </source>
</reference>
<evidence type="ECO:0000256" key="3">
    <source>
        <dbReference type="ARBA" id="ARBA00022989"/>
    </source>
</evidence>
<sequence>MLNWIITFFILAVVAAFFGFGGLAGTFADIAKFIAVIFVVLFVVGLIYRMVTGRNANPPL</sequence>
<dbReference type="AlphaFoldDB" id="A0A918PY06"/>
<keyword evidence="2 5" id="KW-0812">Transmembrane</keyword>
<dbReference type="PIRSF" id="PIRSF036466">
    <property type="entry name" value="UCP036466"/>
    <property type="match status" value="1"/>
</dbReference>
<dbReference type="EMBL" id="BMZB01000001">
    <property type="protein sequence ID" value="GGZ24836.1"/>
    <property type="molecule type" value="Genomic_DNA"/>
</dbReference>
<organism evidence="6 7">
    <name type="scientific">Asticcacaulis endophyticus</name>
    <dbReference type="NCBI Taxonomy" id="1395890"/>
    <lineage>
        <taxon>Bacteria</taxon>
        <taxon>Pseudomonadati</taxon>
        <taxon>Pseudomonadota</taxon>
        <taxon>Alphaproteobacteria</taxon>
        <taxon>Caulobacterales</taxon>
        <taxon>Caulobacteraceae</taxon>
        <taxon>Asticcacaulis</taxon>
    </lineage>
</organism>
<gene>
    <name evidence="6" type="ORF">GCM10011273_07630</name>
</gene>